<comment type="caution">
    <text evidence="11">The sequence shown here is derived from an EMBL/GenBank/DDBJ whole genome shotgun (WGS) entry which is preliminary data.</text>
</comment>
<keyword evidence="8 9" id="KW-0067">ATP-binding</keyword>
<proteinExistence type="inferred from homology"/>
<comment type="domain">
    <text evidence="9">The EXKPK motif is conserved in inositol-pentakisphosphate 2-kinases of both family 1 and 2.</text>
</comment>
<dbReference type="EC" id="2.7.1.158" evidence="3 9"/>
<keyword evidence="6 9" id="KW-0547">Nucleotide-binding</keyword>
<evidence type="ECO:0000256" key="9">
    <source>
        <dbReference type="RuleBase" id="RU364126"/>
    </source>
</evidence>
<name>A0AAJ0FWA9_9HYPO</name>
<evidence type="ECO:0000256" key="10">
    <source>
        <dbReference type="SAM" id="MobiDB-lite"/>
    </source>
</evidence>
<dbReference type="Proteomes" id="UP001251528">
    <property type="component" value="Unassembled WGS sequence"/>
</dbReference>
<evidence type="ECO:0000256" key="8">
    <source>
        <dbReference type="ARBA" id="ARBA00022840"/>
    </source>
</evidence>
<dbReference type="PANTHER" id="PTHR14456:SF2">
    <property type="entry name" value="INOSITOL-PENTAKISPHOSPHATE 2-KINASE"/>
    <property type="match status" value="1"/>
</dbReference>
<dbReference type="AlphaFoldDB" id="A0AAJ0FWA9"/>
<comment type="function">
    <text evidence="9">Phosphorylates Ins(1,3,4,5,6)P5 at position 2 to form Ins(1,2,3,4,5,6)P6 (InsP6 or phytate).</text>
</comment>
<protein>
    <recommendedName>
        <fullName evidence="4 9">Inositol-pentakisphosphate 2-kinase</fullName>
        <ecNumber evidence="3 9">2.7.1.158</ecNumber>
    </recommendedName>
</protein>
<evidence type="ECO:0000256" key="5">
    <source>
        <dbReference type="ARBA" id="ARBA00022679"/>
    </source>
</evidence>
<evidence type="ECO:0000313" key="11">
    <source>
        <dbReference type="EMBL" id="KAK2591315.1"/>
    </source>
</evidence>
<dbReference type="GO" id="GO:0035299">
    <property type="term" value="F:inositol-1,3,4,5,6-pentakisphosphate 2-kinase activity"/>
    <property type="evidence" value="ECO:0007669"/>
    <property type="project" value="UniProtKB-EC"/>
</dbReference>
<comment type="similarity">
    <text evidence="2">Belongs to the IPK1 type 1 family.</text>
</comment>
<dbReference type="InterPro" id="IPR009286">
    <property type="entry name" value="Ins_P5_2-kin"/>
</dbReference>
<evidence type="ECO:0000256" key="6">
    <source>
        <dbReference type="ARBA" id="ARBA00022741"/>
    </source>
</evidence>
<evidence type="ECO:0000256" key="4">
    <source>
        <dbReference type="ARBA" id="ARBA00014846"/>
    </source>
</evidence>
<dbReference type="EMBL" id="JASWJB010000346">
    <property type="protein sequence ID" value="KAK2591315.1"/>
    <property type="molecule type" value="Genomic_DNA"/>
</dbReference>
<evidence type="ECO:0000313" key="12">
    <source>
        <dbReference type="Proteomes" id="UP001251528"/>
    </source>
</evidence>
<dbReference type="GO" id="GO:0005524">
    <property type="term" value="F:ATP binding"/>
    <property type="evidence" value="ECO:0007669"/>
    <property type="project" value="UniProtKB-KW"/>
</dbReference>
<comment type="catalytic activity">
    <reaction evidence="9">
        <text>1D-myo-inositol 1,3,4,5,6-pentakisphosphate + ATP = 1D-myo-inositol hexakisphosphate + ADP + H(+)</text>
        <dbReference type="Rhea" id="RHEA:20313"/>
        <dbReference type="ChEBI" id="CHEBI:15378"/>
        <dbReference type="ChEBI" id="CHEBI:30616"/>
        <dbReference type="ChEBI" id="CHEBI:57733"/>
        <dbReference type="ChEBI" id="CHEBI:58130"/>
        <dbReference type="ChEBI" id="CHEBI:456216"/>
        <dbReference type="EC" id="2.7.1.158"/>
    </reaction>
</comment>
<keyword evidence="5 9" id="KW-0808">Transferase</keyword>
<dbReference type="Pfam" id="PF06090">
    <property type="entry name" value="Ins_P5_2-kin"/>
    <property type="match status" value="2"/>
</dbReference>
<evidence type="ECO:0000256" key="7">
    <source>
        <dbReference type="ARBA" id="ARBA00022777"/>
    </source>
</evidence>
<feature type="region of interest" description="Disordered" evidence="10">
    <location>
        <begin position="1"/>
        <end position="37"/>
    </location>
</feature>
<organism evidence="11 12">
    <name type="scientific">Conoideocrella luteorostrata</name>
    <dbReference type="NCBI Taxonomy" id="1105319"/>
    <lineage>
        <taxon>Eukaryota</taxon>
        <taxon>Fungi</taxon>
        <taxon>Dikarya</taxon>
        <taxon>Ascomycota</taxon>
        <taxon>Pezizomycotina</taxon>
        <taxon>Sordariomycetes</taxon>
        <taxon>Hypocreomycetidae</taxon>
        <taxon>Hypocreales</taxon>
        <taxon>Clavicipitaceae</taxon>
        <taxon>Conoideocrella</taxon>
    </lineage>
</organism>
<reference evidence="11" key="1">
    <citation type="submission" date="2023-06" db="EMBL/GenBank/DDBJ databases">
        <title>Conoideocrella luteorostrata (Hypocreales: Clavicipitaceae), a potential biocontrol fungus for elongate hemlock scale in United States Christmas tree production areas.</title>
        <authorList>
            <person name="Barrett H."/>
            <person name="Lovett B."/>
            <person name="Macias A.M."/>
            <person name="Stajich J.E."/>
            <person name="Kasson M.T."/>
        </authorList>
    </citation>
    <scope>NUCLEOTIDE SEQUENCE</scope>
    <source>
        <strain evidence="11">ARSEF 14590</strain>
    </source>
</reference>
<sequence>MMALHPVPPQHSDEDSASNQGDSPEPYSDDNASDFTQASTLNLPSSAAAEVVDGHDAPPCQDDITWLISPDDMAILNVLSKEPCLTNRQGQYCHCMKRLPAGTKPVKLIGEGAANAVFEIKVPHIRDRGSGDFKGLLLRVAKVPSLGATPTYNYIFQHQFLQTAIRPILGDHVVRQDLVMLHKSGIVKELNHLLHAMNSSRKDKFKDTYVGDTDWGFLVEDMRPQDVETCVLVEFKPKWLSQSPSAPRDAVRCRQCAMELRNLATDLSRNRAHPKKKPCPLALMSPNYQLQACSPFRMAPHLADEANREFYEEALRRIANHAAIHDLKQQQDIHDKLGPLRAEPSDPLFALAMTLRDCTCFAQIDKHSQSIRIQFGDFDWKDPQVKFARWQGVEKELVESGFYTSEWIMCDNVFYRPPTLCLLEQSAAAATKKPEVIQITNSEPGNVGQDTTDHSPLHIPNEVKIYTYPADVGTLKCILEPYIVPKPDFTKIIERFSQ</sequence>
<keyword evidence="7 9" id="KW-0418">Kinase</keyword>
<evidence type="ECO:0000256" key="3">
    <source>
        <dbReference type="ARBA" id="ARBA00012023"/>
    </source>
</evidence>
<evidence type="ECO:0000256" key="1">
    <source>
        <dbReference type="ARBA" id="ARBA00003979"/>
    </source>
</evidence>
<accession>A0AAJ0FWA9</accession>
<dbReference type="PANTHER" id="PTHR14456">
    <property type="entry name" value="INOSITOL POLYPHOSPHATE KINASE 1"/>
    <property type="match status" value="1"/>
</dbReference>
<dbReference type="GO" id="GO:0005634">
    <property type="term" value="C:nucleus"/>
    <property type="evidence" value="ECO:0007669"/>
    <property type="project" value="TreeGrafter"/>
</dbReference>
<dbReference type="GO" id="GO:0032958">
    <property type="term" value="P:inositol phosphate biosynthetic process"/>
    <property type="evidence" value="ECO:0007669"/>
    <property type="project" value="TreeGrafter"/>
</dbReference>
<gene>
    <name evidence="11" type="primary">IPK1</name>
    <name evidence="11" type="ORF">QQS21_010999</name>
</gene>
<evidence type="ECO:0000256" key="2">
    <source>
        <dbReference type="ARBA" id="ARBA00008305"/>
    </source>
</evidence>
<comment type="function">
    <text evidence="1">Has kinase activity and phosphorylates inositol-1,3,4,5,6-pentakisphosphate (Ins(1,3,4,5,6)P5) to produce 1,2,3,4,5,6-hexakisphosphate (InsP6), also known as phytate.</text>
</comment>
<keyword evidence="12" id="KW-1185">Reference proteome</keyword>